<accession>A0A5Q0CGL7</accession>
<proteinExistence type="predicted"/>
<organism evidence="1 2">
    <name type="scientific">Rhizobium grahamii</name>
    <dbReference type="NCBI Taxonomy" id="1120045"/>
    <lineage>
        <taxon>Bacteria</taxon>
        <taxon>Pseudomonadati</taxon>
        <taxon>Pseudomonadota</taxon>
        <taxon>Alphaproteobacteria</taxon>
        <taxon>Hyphomicrobiales</taxon>
        <taxon>Rhizobiaceae</taxon>
        <taxon>Rhizobium/Agrobacterium group</taxon>
        <taxon>Rhizobium</taxon>
    </lineage>
</organism>
<dbReference type="AlphaFoldDB" id="A0A5Q0CGL7"/>
<evidence type="ECO:0000313" key="2">
    <source>
        <dbReference type="Proteomes" id="UP000326881"/>
    </source>
</evidence>
<sequence>MKVESYNSIYSVFSSTNRRPPSIADEKMALLQSEQPKAKPTTSDDQLVADFHARMARQSLDWADSDKNGKVTRDEYLNGQARLAELNDRPNDTAANEKRWATIDTTGKGWVDETELGEGLAKMLPVSVGHLDRDLAERLRNPRV</sequence>
<geneLocation type="plasmid" evidence="1 2">
    <name>unnamed</name>
</geneLocation>
<evidence type="ECO:0000313" key="1">
    <source>
        <dbReference type="EMBL" id="QFY63360.1"/>
    </source>
</evidence>
<gene>
    <name evidence="1" type="ORF">FZ934_24070</name>
</gene>
<dbReference type="RefSeq" id="WP_153273326.1">
    <property type="nucleotide sequence ID" value="NZ_CP043499.1"/>
</dbReference>
<keyword evidence="1" id="KW-0614">Plasmid</keyword>
<protein>
    <submittedName>
        <fullName evidence="1">EF-hand domain-containing protein</fullName>
    </submittedName>
</protein>
<dbReference type="OrthoDB" id="8369686at2"/>
<dbReference type="PROSITE" id="PS00018">
    <property type="entry name" value="EF_HAND_1"/>
    <property type="match status" value="1"/>
</dbReference>
<dbReference type="Proteomes" id="UP000326881">
    <property type="component" value="Plasmid unnamed"/>
</dbReference>
<dbReference type="SUPFAM" id="SSF47473">
    <property type="entry name" value="EF-hand"/>
    <property type="match status" value="1"/>
</dbReference>
<dbReference type="Gene3D" id="1.10.238.10">
    <property type="entry name" value="EF-hand"/>
    <property type="match status" value="1"/>
</dbReference>
<dbReference type="InterPro" id="IPR011992">
    <property type="entry name" value="EF-hand-dom_pair"/>
</dbReference>
<dbReference type="EMBL" id="CP043499">
    <property type="protein sequence ID" value="QFY63360.1"/>
    <property type="molecule type" value="Genomic_DNA"/>
</dbReference>
<name>A0A5Q0CGL7_9HYPH</name>
<keyword evidence="2" id="KW-1185">Reference proteome</keyword>
<dbReference type="KEGG" id="rgr:FZ934_24070"/>
<dbReference type="InterPro" id="IPR018247">
    <property type="entry name" value="EF_Hand_1_Ca_BS"/>
</dbReference>
<reference evidence="1 2" key="1">
    <citation type="submission" date="2019-08" db="EMBL/GenBank/DDBJ databases">
        <title>Prosopis cineraria nodule microbiome.</title>
        <authorList>
            <person name="Ali R."/>
            <person name="Chaluvadi S.R."/>
            <person name="Wang X."/>
        </authorList>
    </citation>
    <scope>NUCLEOTIDE SEQUENCE [LARGE SCALE GENOMIC DNA]</scope>
    <source>
        <strain evidence="1 2">BG7</strain>
        <plasmid evidence="1 2">unnamed</plasmid>
    </source>
</reference>